<gene>
    <name evidence="2" type="ORF">Slati_1452800</name>
</gene>
<proteinExistence type="predicted"/>
<evidence type="ECO:0000313" key="2">
    <source>
        <dbReference type="EMBL" id="KAL0448964.1"/>
    </source>
</evidence>
<feature type="domain" description="Retroviral polymerase SH3-like" evidence="1">
    <location>
        <begin position="8"/>
        <end position="55"/>
    </location>
</feature>
<dbReference type="InterPro" id="IPR057670">
    <property type="entry name" value="SH3_retrovirus"/>
</dbReference>
<comment type="caution">
    <text evidence="2">The sequence shown here is derived from an EMBL/GenBank/DDBJ whole genome shotgun (WGS) entry which is preliminary data.</text>
</comment>
<dbReference type="Pfam" id="PF25597">
    <property type="entry name" value="SH3_retrovirus"/>
    <property type="match status" value="1"/>
</dbReference>
<protein>
    <recommendedName>
        <fullName evidence="1">Retroviral polymerase SH3-like domain-containing protein</fullName>
    </recommendedName>
</protein>
<reference evidence="2" key="2">
    <citation type="journal article" date="2024" name="Plant">
        <title>Genomic evolution and insights into agronomic trait innovations of Sesamum species.</title>
        <authorList>
            <person name="Miao H."/>
            <person name="Wang L."/>
            <person name="Qu L."/>
            <person name="Liu H."/>
            <person name="Sun Y."/>
            <person name="Le M."/>
            <person name="Wang Q."/>
            <person name="Wei S."/>
            <person name="Zheng Y."/>
            <person name="Lin W."/>
            <person name="Duan Y."/>
            <person name="Cao H."/>
            <person name="Xiong S."/>
            <person name="Wang X."/>
            <person name="Wei L."/>
            <person name="Li C."/>
            <person name="Ma Q."/>
            <person name="Ju M."/>
            <person name="Zhao R."/>
            <person name="Li G."/>
            <person name="Mu C."/>
            <person name="Tian Q."/>
            <person name="Mei H."/>
            <person name="Zhang T."/>
            <person name="Gao T."/>
            <person name="Zhang H."/>
        </authorList>
    </citation>
    <scope>NUCLEOTIDE SEQUENCE</scope>
    <source>
        <strain evidence="2">KEN1</strain>
    </source>
</reference>
<dbReference type="AlphaFoldDB" id="A0AAW2X6X0"/>
<reference evidence="2" key="1">
    <citation type="submission" date="2020-06" db="EMBL/GenBank/DDBJ databases">
        <authorList>
            <person name="Li T."/>
            <person name="Hu X."/>
            <person name="Zhang T."/>
            <person name="Song X."/>
            <person name="Zhang H."/>
            <person name="Dai N."/>
            <person name="Sheng W."/>
            <person name="Hou X."/>
            <person name="Wei L."/>
        </authorList>
    </citation>
    <scope>NUCLEOTIDE SEQUENCE</scope>
    <source>
        <strain evidence="2">KEN1</strain>
        <tissue evidence="2">Leaf</tissue>
    </source>
</reference>
<sequence>MYVKRLVGDKLNSRSSLCRFIGYLKKTARYYFYDPLEPKVFVLRNVVFLEKGLPSDTRRKELLLEESSEATPQAVVASSSVPVTPSENIPILRRSTTVSQPPERYGLLVTGQLDNDPKTYE</sequence>
<dbReference type="EMBL" id="JACGWN010000005">
    <property type="protein sequence ID" value="KAL0448964.1"/>
    <property type="molecule type" value="Genomic_DNA"/>
</dbReference>
<name>A0AAW2X6X0_9LAMI</name>
<organism evidence="2">
    <name type="scientific">Sesamum latifolium</name>
    <dbReference type="NCBI Taxonomy" id="2727402"/>
    <lineage>
        <taxon>Eukaryota</taxon>
        <taxon>Viridiplantae</taxon>
        <taxon>Streptophyta</taxon>
        <taxon>Embryophyta</taxon>
        <taxon>Tracheophyta</taxon>
        <taxon>Spermatophyta</taxon>
        <taxon>Magnoliopsida</taxon>
        <taxon>eudicotyledons</taxon>
        <taxon>Gunneridae</taxon>
        <taxon>Pentapetalae</taxon>
        <taxon>asterids</taxon>
        <taxon>lamiids</taxon>
        <taxon>Lamiales</taxon>
        <taxon>Pedaliaceae</taxon>
        <taxon>Sesamum</taxon>
    </lineage>
</organism>
<accession>A0AAW2X6X0</accession>
<evidence type="ECO:0000259" key="1">
    <source>
        <dbReference type="Pfam" id="PF25597"/>
    </source>
</evidence>